<protein>
    <submittedName>
        <fullName evidence="3">Ribonucleotide reductase alpha domain</fullName>
    </submittedName>
</protein>
<dbReference type="SUPFAM" id="SSF51998">
    <property type="entry name" value="PFL-like glycyl radical enzymes"/>
    <property type="match status" value="1"/>
</dbReference>
<comment type="caution">
    <text evidence="3">The sequence shown here is derived from an EMBL/GenBank/DDBJ whole genome shotgun (WGS) entry which is preliminary data.</text>
</comment>
<accession>A0A833WDJ4</accession>
<organism evidence="3 5">
    <name type="scientific">Phytophthora infestans</name>
    <name type="common">Potato late blight agent</name>
    <name type="synonym">Botrytis infestans</name>
    <dbReference type="NCBI Taxonomy" id="4787"/>
    <lineage>
        <taxon>Eukaryota</taxon>
        <taxon>Sar</taxon>
        <taxon>Stramenopiles</taxon>
        <taxon>Oomycota</taxon>
        <taxon>Peronosporomycetes</taxon>
        <taxon>Peronosporales</taxon>
        <taxon>Peronosporaceae</taxon>
        <taxon>Phytophthora</taxon>
    </lineage>
</organism>
<evidence type="ECO:0000313" key="5">
    <source>
        <dbReference type="Proteomes" id="UP000602510"/>
    </source>
</evidence>
<feature type="compositionally biased region" description="Low complexity" evidence="1">
    <location>
        <begin position="1"/>
        <end position="13"/>
    </location>
</feature>
<feature type="domain" description="Ribonucleotide reductase alpha-helical" evidence="2">
    <location>
        <begin position="56"/>
        <end position="131"/>
    </location>
</feature>
<evidence type="ECO:0000313" key="3">
    <source>
        <dbReference type="EMBL" id="KAF4029630.1"/>
    </source>
</evidence>
<reference evidence="3" key="1">
    <citation type="submission" date="2020-04" db="EMBL/GenBank/DDBJ databases">
        <title>Hybrid Assembly of Korean Phytophthora infestans isolates.</title>
        <authorList>
            <person name="Prokchorchik M."/>
            <person name="Lee Y."/>
            <person name="Seo J."/>
            <person name="Cho J.-H."/>
            <person name="Park Y.-E."/>
            <person name="Jang D.-C."/>
            <person name="Im J.-S."/>
            <person name="Choi J.-G."/>
            <person name="Park H.-J."/>
            <person name="Lee G.-B."/>
            <person name="Lee Y.-G."/>
            <person name="Hong S.-Y."/>
            <person name="Cho K."/>
            <person name="Sohn K.H."/>
        </authorList>
    </citation>
    <scope>NUCLEOTIDE SEQUENCE</scope>
    <source>
        <strain evidence="3">KR_1_A1</strain>
        <strain evidence="4">KR_2_A2</strain>
    </source>
</reference>
<evidence type="ECO:0000313" key="4">
    <source>
        <dbReference type="EMBL" id="KAF4143629.1"/>
    </source>
</evidence>
<name>A0A833WDJ4_PHYIN</name>
<sequence>MAPTTSNSTSSATGKVVAGTPKAANAKPSIKLETTATPIDTNFEFRTGPDYKPFTLDSAFVASFENQTPPFGFNGLGELVYMRTYSRVKADGTKERWFETIERVINGTFNMQKKWLQQLGRPWDEEEMNQIA</sequence>
<dbReference type="EMBL" id="WSZM01000791">
    <property type="protein sequence ID" value="KAF4029630.1"/>
    <property type="molecule type" value="Genomic_DNA"/>
</dbReference>
<dbReference type="EMBL" id="JAACNO010001001">
    <property type="protein sequence ID" value="KAF4143629.1"/>
    <property type="molecule type" value="Genomic_DNA"/>
</dbReference>
<dbReference type="Gene3D" id="3.20.70.20">
    <property type="match status" value="1"/>
</dbReference>
<keyword evidence="5" id="KW-1185">Reference proteome</keyword>
<evidence type="ECO:0000259" key="2">
    <source>
        <dbReference type="Pfam" id="PF17975"/>
    </source>
</evidence>
<dbReference type="Proteomes" id="UP000602510">
    <property type="component" value="Unassembled WGS sequence"/>
</dbReference>
<gene>
    <name evidence="3" type="ORF">GN244_ATG18575</name>
    <name evidence="4" type="ORF">GN958_ATG07149</name>
</gene>
<dbReference type="AlphaFoldDB" id="A0A833WDJ4"/>
<dbReference type="Proteomes" id="UP000704712">
    <property type="component" value="Unassembled WGS sequence"/>
</dbReference>
<dbReference type="InterPro" id="IPR040763">
    <property type="entry name" value="RNR_alpha_hel"/>
</dbReference>
<feature type="region of interest" description="Disordered" evidence="1">
    <location>
        <begin position="1"/>
        <end position="28"/>
    </location>
</feature>
<evidence type="ECO:0000256" key="1">
    <source>
        <dbReference type="SAM" id="MobiDB-lite"/>
    </source>
</evidence>
<dbReference type="Pfam" id="PF17975">
    <property type="entry name" value="RNR_Alpha"/>
    <property type="match status" value="1"/>
</dbReference>
<proteinExistence type="predicted"/>